<reference evidence="1 2" key="1">
    <citation type="submission" date="2019-01" db="EMBL/GenBank/DDBJ databases">
        <authorList>
            <person name="Chen W.-M."/>
        </authorList>
    </citation>
    <scope>NUCLEOTIDE SEQUENCE [LARGE SCALE GENOMIC DNA]</scope>
    <source>
        <strain evidence="1 2">FSY-15</strain>
    </source>
</reference>
<sequence>MSNTTSFNIEGVERSFSIENAPEFRSGKDEVLSNETQDIAFHQPWYNEGYVESDFLSAEEFEALIGGLTESVAQLIQQECGIDTTGFTLENYHHFVKKDEDHYKVVKRTRDLFSGDFSFSVKSLIPRLEKILNFKLTDHDPVANEAMHIIVRINRPLSTDYNPPHKDIYEGVDKGFIPQFINFWIPIAGVTEKSSLPLAPKSHFINEKDIVRTFEGAHIEGNTYRVRMIKSWEGKSDLVRSKVDYGQVLIFTSHLIHGLAVNDEMDKSRVALEFRLFKA</sequence>
<dbReference type="Proteomes" id="UP000282832">
    <property type="component" value="Unassembled WGS sequence"/>
</dbReference>
<dbReference type="Pfam" id="PF05721">
    <property type="entry name" value="PhyH"/>
    <property type="match status" value="1"/>
</dbReference>
<dbReference type="GO" id="GO:0016706">
    <property type="term" value="F:2-oxoglutarate-dependent dioxygenase activity"/>
    <property type="evidence" value="ECO:0007669"/>
    <property type="project" value="UniProtKB-ARBA"/>
</dbReference>
<name>A0A437PU79_9BACT</name>
<evidence type="ECO:0008006" key="3">
    <source>
        <dbReference type="Google" id="ProtNLM"/>
    </source>
</evidence>
<accession>A0A437PU79</accession>
<dbReference type="EMBL" id="SACY01000002">
    <property type="protein sequence ID" value="RVU25814.1"/>
    <property type="molecule type" value="Genomic_DNA"/>
</dbReference>
<dbReference type="RefSeq" id="WP_127803045.1">
    <property type="nucleotide sequence ID" value="NZ_SACY01000002.1"/>
</dbReference>
<comment type="caution">
    <text evidence="1">The sequence shown here is derived from an EMBL/GenBank/DDBJ whole genome shotgun (WGS) entry which is preliminary data.</text>
</comment>
<proteinExistence type="predicted"/>
<keyword evidence="2" id="KW-1185">Reference proteome</keyword>
<dbReference type="OrthoDB" id="870003at2"/>
<dbReference type="InterPro" id="IPR008775">
    <property type="entry name" value="Phytyl_CoA_dOase-like"/>
</dbReference>
<dbReference type="Gene3D" id="2.60.120.620">
    <property type="entry name" value="q2cbj1_9rhob like domain"/>
    <property type="match status" value="1"/>
</dbReference>
<organism evidence="1 2">
    <name type="scientific">Sandaracinomonas limnophila</name>
    <dbReference type="NCBI Taxonomy" id="1862386"/>
    <lineage>
        <taxon>Bacteria</taxon>
        <taxon>Pseudomonadati</taxon>
        <taxon>Bacteroidota</taxon>
        <taxon>Cytophagia</taxon>
        <taxon>Cytophagales</taxon>
        <taxon>Flectobacillaceae</taxon>
        <taxon>Sandaracinomonas</taxon>
    </lineage>
</organism>
<dbReference type="SUPFAM" id="SSF51197">
    <property type="entry name" value="Clavaminate synthase-like"/>
    <property type="match status" value="1"/>
</dbReference>
<evidence type="ECO:0000313" key="2">
    <source>
        <dbReference type="Proteomes" id="UP000282832"/>
    </source>
</evidence>
<dbReference type="AlphaFoldDB" id="A0A437PU79"/>
<evidence type="ECO:0000313" key="1">
    <source>
        <dbReference type="EMBL" id="RVU25814.1"/>
    </source>
</evidence>
<protein>
    <recommendedName>
        <fullName evidence="3">Phytanoyl-CoA dioxygenase</fullName>
    </recommendedName>
</protein>
<gene>
    <name evidence="1" type="ORF">EOJ36_05190</name>
</gene>